<reference evidence="9" key="1">
    <citation type="submission" date="2022-01" db="UniProtKB">
        <authorList>
            <consortium name="EnsemblMetazoa"/>
        </authorList>
    </citation>
    <scope>IDENTIFICATION</scope>
</reference>
<keyword evidence="2 6" id="KW-0645">Protease</keyword>
<dbReference type="InterPro" id="IPR001254">
    <property type="entry name" value="Trypsin_dom"/>
</dbReference>
<dbReference type="PANTHER" id="PTHR24276">
    <property type="entry name" value="POLYSERASE-RELATED"/>
    <property type="match status" value="1"/>
</dbReference>
<name>A0A8I6RSB3_CIMLE</name>
<dbReference type="Gene3D" id="2.40.10.10">
    <property type="entry name" value="Trypsin-like serine proteases"/>
    <property type="match status" value="1"/>
</dbReference>
<evidence type="ECO:0000256" key="4">
    <source>
        <dbReference type="ARBA" id="ARBA00022825"/>
    </source>
</evidence>
<evidence type="ECO:0000259" key="8">
    <source>
        <dbReference type="PROSITE" id="PS50240"/>
    </source>
</evidence>
<evidence type="ECO:0000256" key="5">
    <source>
        <dbReference type="ARBA" id="ARBA00023157"/>
    </source>
</evidence>
<sequence length="302" mass="33901">MLLYFFVFLFRVVLAYQGGKIFGGRYAKEGEFPFVVSVHTETDCAGSLVTLSKVVTAAHCFKYKADDQVKDVNLMNAWVTAGSIDEEKGSDEFDNRGIEMISVPNEYKYGSRWNGRLDSHDVGLVFLDYPFYAGRMLQPMKIVSRKKAVFKQKWDEIVAMRTVCYAMGWGTTAFIIIDNDIEMPSMSSSILKVIEVSPLPNKTCQAEYKPEDDMTMYGEICVKSIRENETICDGDSGGPLVCNGHSYAILTHGPKCGDSSSSQGYVLFWYYLDFLGLTEASTSTNPKCHLLLFFLPVLSKYT</sequence>
<dbReference type="SMART" id="SM00020">
    <property type="entry name" value="Tryp_SPc"/>
    <property type="match status" value="1"/>
</dbReference>
<dbReference type="PROSITE" id="PS00135">
    <property type="entry name" value="TRYPSIN_SER"/>
    <property type="match status" value="1"/>
</dbReference>
<keyword evidence="10" id="KW-1185">Reference proteome</keyword>
<dbReference type="InterPro" id="IPR050430">
    <property type="entry name" value="Peptidase_S1"/>
</dbReference>
<gene>
    <name evidence="9" type="primary">106666500</name>
</gene>
<dbReference type="PROSITE" id="PS50240">
    <property type="entry name" value="TRYPSIN_DOM"/>
    <property type="match status" value="1"/>
</dbReference>
<keyword evidence="3 6" id="KW-0378">Hydrolase</keyword>
<dbReference type="InterPro" id="IPR018114">
    <property type="entry name" value="TRYPSIN_HIS"/>
</dbReference>
<evidence type="ECO:0000313" key="10">
    <source>
        <dbReference type="Proteomes" id="UP000494040"/>
    </source>
</evidence>
<dbReference type="InterPro" id="IPR009003">
    <property type="entry name" value="Peptidase_S1_PA"/>
</dbReference>
<dbReference type="PRINTS" id="PR00722">
    <property type="entry name" value="CHYMOTRYPSIN"/>
</dbReference>
<proteinExistence type="inferred from homology"/>
<dbReference type="EnsemblMetazoa" id="XM_014393748.2">
    <property type="protein sequence ID" value="XP_014249234.1"/>
    <property type="gene ID" value="LOC106666500"/>
</dbReference>
<dbReference type="GO" id="GO:0004252">
    <property type="term" value="F:serine-type endopeptidase activity"/>
    <property type="evidence" value="ECO:0007669"/>
    <property type="project" value="InterPro"/>
</dbReference>
<evidence type="ECO:0000313" key="9">
    <source>
        <dbReference type="EnsemblMetazoa" id="XP_014249234.1"/>
    </source>
</evidence>
<dbReference type="InterPro" id="IPR001314">
    <property type="entry name" value="Peptidase_S1A"/>
</dbReference>
<keyword evidence="5" id="KW-1015">Disulfide bond</keyword>
<evidence type="ECO:0000256" key="2">
    <source>
        <dbReference type="ARBA" id="ARBA00022670"/>
    </source>
</evidence>
<dbReference type="Proteomes" id="UP000494040">
    <property type="component" value="Unassembled WGS sequence"/>
</dbReference>
<protein>
    <recommendedName>
        <fullName evidence="8">Peptidase S1 domain-containing protein</fullName>
    </recommendedName>
</protein>
<dbReference type="Pfam" id="PF00089">
    <property type="entry name" value="Trypsin"/>
    <property type="match status" value="1"/>
</dbReference>
<accession>A0A8I6RSB3</accession>
<dbReference type="KEGG" id="clec:106666500"/>
<evidence type="ECO:0000256" key="3">
    <source>
        <dbReference type="ARBA" id="ARBA00022801"/>
    </source>
</evidence>
<dbReference type="InterPro" id="IPR043504">
    <property type="entry name" value="Peptidase_S1_PA_chymotrypsin"/>
</dbReference>
<keyword evidence="4 6" id="KW-0720">Serine protease</keyword>
<evidence type="ECO:0000256" key="6">
    <source>
        <dbReference type="RuleBase" id="RU363034"/>
    </source>
</evidence>
<dbReference type="PANTHER" id="PTHR24276:SF96">
    <property type="entry name" value="PEPTIDASE S1 DOMAIN-CONTAINING PROTEIN"/>
    <property type="match status" value="1"/>
</dbReference>
<dbReference type="OrthoDB" id="6755574at2759"/>
<organism evidence="9 10">
    <name type="scientific">Cimex lectularius</name>
    <name type="common">Bed bug</name>
    <name type="synonym">Acanthia lectularia</name>
    <dbReference type="NCBI Taxonomy" id="79782"/>
    <lineage>
        <taxon>Eukaryota</taxon>
        <taxon>Metazoa</taxon>
        <taxon>Ecdysozoa</taxon>
        <taxon>Arthropoda</taxon>
        <taxon>Hexapoda</taxon>
        <taxon>Insecta</taxon>
        <taxon>Pterygota</taxon>
        <taxon>Neoptera</taxon>
        <taxon>Paraneoptera</taxon>
        <taxon>Hemiptera</taxon>
        <taxon>Heteroptera</taxon>
        <taxon>Panheteroptera</taxon>
        <taxon>Cimicomorpha</taxon>
        <taxon>Cimicidae</taxon>
        <taxon>Cimex</taxon>
    </lineage>
</organism>
<comment type="similarity">
    <text evidence="1">Belongs to the peptidase S1 family.</text>
</comment>
<dbReference type="GO" id="GO:0006508">
    <property type="term" value="P:proteolysis"/>
    <property type="evidence" value="ECO:0007669"/>
    <property type="project" value="UniProtKB-KW"/>
</dbReference>
<feature type="signal peptide" evidence="7">
    <location>
        <begin position="1"/>
        <end position="15"/>
    </location>
</feature>
<dbReference type="SUPFAM" id="SSF50494">
    <property type="entry name" value="Trypsin-like serine proteases"/>
    <property type="match status" value="1"/>
</dbReference>
<evidence type="ECO:0000256" key="7">
    <source>
        <dbReference type="SAM" id="SignalP"/>
    </source>
</evidence>
<dbReference type="PROSITE" id="PS00134">
    <property type="entry name" value="TRYPSIN_HIS"/>
    <property type="match status" value="1"/>
</dbReference>
<feature type="chain" id="PRO_5035245806" description="Peptidase S1 domain-containing protein" evidence="7">
    <location>
        <begin position="16"/>
        <end position="302"/>
    </location>
</feature>
<dbReference type="InterPro" id="IPR033116">
    <property type="entry name" value="TRYPSIN_SER"/>
</dbReference>
<keyword evidence="7" id="KW-0732">Signal</keyword>
<evidence type="ECO:0000256" key="1">
    <source>
        <dbReference type="ARBA" id="ARBA00007664"/>
    </source>
</evidence>
<feature type="domain" description="Peptidase S1" evidence="8">
    <location>
        <begin position="21"/>
        <end position="280"/>
    </location>
</feature>
<dbReference type="AlphaFoldDB" id="A0A8I6RSB3"/>